<sequence>MSDLSPLRSGEPTRFGDYRVLGRIGQGGQGTVYLAESPAGDRVAIKALHAHHAMDQNAERRFLREVATARRVATFSTARVIEVGTADHQPYIVSEYVQGASLEQRVRERGPLTGDELVRLALGTAGALAAIHQAGVVHRDFKPSNVLLGPDGPRVIDFGIARALDSLTATGSGVAGTPTYMAPEQIAGEQVGPPADVFGWAVTMVFAATGRRAFGGTSVPAVLHAVLTAEPDLSEVPESLRSLLGRCLVKNPQARPTAAEIMLQLVGHGAARPPGPATSEPAPAPSSAASAASAASAPASAALPVPVHGTVPRAAAAVTAAGTTGSAPRTGRFRRVVSRATVPLLSVLLALAVTAGIWLWNSSGKHPSTSAGSLTTPSGRSTSSPAVVNKLDKVGVALDIGGRGDLWFNDSAARGLERAKKELGAGEIKELAASAGETEEQKAQRLRALARGGHNPIVAIGYPYTMAVKSVAAEFPSTTFAIVDSGEKAGDNVSNLVFAEPEGGFLAGAAAALASERGRVGFIGAVKDGGPIERAAAGFAAGARSIKPDIEVDVKYVTRAPDFSGFDDPAKGKLVATGMFGEGADVVFQAAGGSNLGVMQAAKAADGHVIGAEGDEARTADDTLRGVVLTSIIKRVDTVVFDYLKDFSTGSAKPGLTVYGVKAHAFAYTTTGNQIDDIKTRLDEVQQRIADGRITVPSS</sequence>
<keyword evidence="4" id="KW-0732">Signal</keyword>
<keyword evidence="6" id="KW-0449">Lipoprotein</keyword>
<dbReference type="Gene3D" id="1.10.510.10">
    <property type="entry name" value="Transferase(Phosphotransferase) domain 1"/>
    <property type="match status" value="1"/>
</dbReference>
<dbReference type="Gene3D" id="3.30.200.20">
    <property type="entry name" value="Phosphorylase Kinase, domain 1"/>
    <property type="match status" value="1"/>
</dbReference>
<dbReference type="InterPro" id="IPR050957">
    <property type="entry name" value="BMP_lipoprotein"/>
</dbReference>
<comment type="caution">
    <text evidence="9">The sequence shown here is derived from an EMBL/GenBank/DDBJ whole genome shotgun (WGS) entry which is preliminary data.</text>
</comment>
<evidence type="ECO:0000313" key="10">
    <source>
        <dbReference type="Proteomes" id="UP001596004"/>
    </source>
</evidence>
<organism evidence="9 10">
    <name type="scientific">Sphaerisporangium dianthi</name>
    <dbReference type="NCBI Taxonomy" id="1436120"/>
    <lineage>
        <taxon>Bacteria</taxon>
        <taxon>Bacillati</taxon>
        <taxon>Actinomycetota</taxon>
        <taxon>Actinomycetes</taxon>
        <taxon>Streptosporangiales</taxon>
        <taxon>Streptosporangiaceae</taxon>
        <taxon>Sphaerisporangium</taxon>
    </lineage>
</organism>
<dbReference type="RefSeq" id="WP_380837421.1">
    <property type="nucleotide sequence ID" value="NZ_JBHSFP010000002.1"/>
</dbReference>
<gene>
    <name evidence="9" type="ORF">ACFO60_04820</name>
</gene>
<dbReference type="EMBL" id="JBHSFP010000002">
    <property type="protein sequence ID" value="MFC4530077.1"/>
    <property type="molecule type" value="Genomic_DNA"/>
</dbReference>
<dbReference type="PANTHER" id="PTHR34296:SF2">
    <property type="entry name" value="ABC TRANSPORTER GUANOSINE-BINDING PROTEIN NUPN"/>
    <property type="match status" value="1"/>
</dbReference>
<evidence type="ECO:0000256" key="7">
    <source>
        <dbReference type="SAM" id="MobiDB-lite"/>
    </source>
</evidence>
<dbReference type="InterPro" id="IPR011009">
    <property type="entry name" value="Kinase-like_dom_sf"/>
</dbReference>
<dbReference type="PROSITE" id="PS50011">
    <property type="entry name" value="PROTEIN_KINASE_DOM"/>
    <property type="match status" value="1"/>
</dbReference>
<dbReference type="CDD" id="cd06354">
    <property type="entry name" value="PBP1_PrnA-like"/>
    <property type="match status" value="1"/>
</dbReference>
<accession>A0ABV9CB60</accession>
<dbReference type="PROSITE" id="PS00108">
    <property type="entry name" value="PROTEIN_KINASE_ST"/>
    <property type="match status" value="1"/>
</dbReference>
<name>A0ABV9CB60_9ACTN</name>
<evidence type="ECO:0000256" key="2">
    <source>
        <dbReference type="ARBA" id="ARBA00008610"/>
    </source>
</evidence>
<dbReference type="Gene3D" id="3.40.50.2300">
    <property type="match status" value="2"/>
</dbReference>
<keyword evidence="5" id="KW-0472">Membrane</keyword>
<dbReference type="PANTHER" id="PTHR34296">
    <property type="entry name" value="TRANSCRIPTIONAL ACTIVATOR PROTEIN MED"/>
    <property type="match status" value="1"/>
</dbReference>
<feature type="region of interest" description="Disordered" evidence="7">
    <location>
        <begin position="269"/>
        <end position="291"/>
    </location>
</feature>
<evidence type="ECO:0000256" key="6">
    <source>
        <dbReference type="ARBA" id="ARBA00023288"/>
    </source>
</evidence>
<dbReference type="InterPro" id="IPR028082">
    <property type="entry name" value="Peripla_BP_I"/>
</dbReference>
<keyword evidence="10" id="KW-1185">Reference proteome</keyword>
<dbReference type="Pfam" id="PF00069">
    <property type="entry name" value="Pkinase"/>
    <property type="match status" value="1"/>
</dbReference>
<evidence type="ECO:0000256" key="3">
    <source>
        <dbReference type="ARBA" id="ARBA00022475"/>
    </source>
</evidence>
<reference evidence="10" key="1">
    <citation type="journal article" date="2019" name="Int. J. Syst. Evol. Microbiol.">
        <title>The Global Catalogue of Microorganisms (GCM) 10K type strain sequencing project: providing services to taxonomists for standard genome sequencing and annotation.</title>
        <authorList>
            <consortium name="The Broad Institute Genomics Platform"/>
            <consortium name="The Broad Institute Genome Sequencing Center for Infectious Disease"/>
            <person name="Wu L."/>
            <person name="Ma J."/>
        </authorList>
    </citation>
    <scope>NUCLEOTIDE SEQUENCE [LARGE SCALE GENOMIC DNA]</scope>
    <source>
        <strain evidence="10">CGMCC 4.7132</strain>
    </source>
</reference>
<dbReference type="Pfam" id="PF02608">
    <property type="entry name" value="Bmp"/>
    <property type="match status" value="1"/>
</dbReference>
<proteinExistence type="inferred from homology"/>
<evidence type="ECO:0000313" key="9">
    <source>
        <dbReference type="EMBL" id="MFC4530077.1"/>
    </source>
</evidence>
<dbReference type="CDD" id="cd14014">
    <property type="entry name" value="STKc_PknB_like"/>
    <property type="match status" value="1"/>
</dbReference>
<evidence type="ECO:0000256" key="4">
    <source>
        <dbReference type="ARBA" id="ARBA00022729"/>
    </source>
</evidence>
<feature type="compositionally biased region" description="Low complexity" evidence="7">
    <location>
        <begin position="277"/>
        <end position="291"/>
    </location>
</feature>
<dbReference type="InterPro" id="IPR003760">
    <property type="entry name" value="PnrA-like"/>
</dbReference>
<dbReference type="SUPFAM" id="SSF56112">
    <property type="entry name" value="Protein kinase-like (PK-like)"/>
    <property type="match status" value="1"/>
</dbReference>
<feature type="domain" description="Protein kinase" evidence="8">
    <location>
        <begin position="18"/>
        <end position="271"/>
    </location>
</feature>
<dbReference type="InterPro" id="IPR008271">
    <property type="entry name" value="Ser/Thr_kinase_AS"/>
</dbReference>
<evidence type="ECO:0000256" key="5">
    <source>
        <dbReference type="ARBA" id="ARBA00023136"/>
    </source>
</evidence>
<dbReference type="InterPro" id="IPR000719">
    <property type="entry name" value="Prot_kinase_dom"/>
</dbReference>
<protein>
    <submittedName>
        <fullName evidence="9">BMP family ABC transporter substrate-binding protein</fullName>
    </submittedName>
</protein>
<keyword evidence="3" id="KW-1003">Cell membrane</keyword>
<evidence type="ECO:0000259" key="8">
    <source>
        <dbReference type="PROSITE" id="PS50011"/>
    </source>
</evidence>
<evidence type="ECO:0000256" key="1">
    <source>
        <dbReference type="ARBA" id="ARBA00004193"/>
    </source>
</evidence>
<feature type="region of interest" description="Disordered" evidence="7">
    <location>
        <begin position="366"/>
        <end position="385"/>
    </location>
</feature>
<dbReference type="Proteomes" id="UP001596004">
    <property type="component" value="Unassembled WGS sequence"/>
</dbReference>
<dbReference type="SUPFAM" id="SSF53822">
    <property type="entry name" value="Periplasmic binding protein-like I"/>
    <property type="match status" value="1"/>
</dbReference>
<comment type="subcellular location">
    <subcellularLocation>
        <location evidence="1">Cell membrane</location>
        <topology evidence="1">Lipid-anchor</topology>
    </subcellularLocation>
</comment>
<comment type="similarity">
    <text evidence="2">Belongs to the BMP lipoprotein family.</text>
</comment>